<keyword evidence="1" id="KW-0472">Membrane</keyword>
<dbReference type="AlphaFoldDB" id="A0A0U3ABJ7"/>
<feature type="transmembrane region" description="Helical" evidence="1">
    <location>
        <begin position="104"/>
        <end position="127"/>
    </location>
</feature>
<organism evidence="2 3">
    <name type="scientific">Lacimicrobium alkaliphilum</name>
    <dbReference type="NCBI Taxonomy" id="1526571"/>
    <lineage>
        <taxon>Bacteria</taxon>
        <taxon>Pseudomonadati</taxon>
        <taxon>Pseudomonadota</taxon>
        <taxon>Gammaproteobacteria</taxon>
        <taxon>Alteromonadales</taxon>
        <taxon>Alteromonadaceae</taxon>
        <taxon>Lacimicrobium</taxon>
    </lineage>
</organism>
<keyword evidence="1" id="KW-1133">Transmembrane helix</keyword>
<reference evidence="2 3" key="1">
    <citation type="submission" date="2015-12" db="EMBL/GenBank/DDBJ databases">
        <title>Complete genome of Lacimicrobium alkaliphilum KCTC 32984.</title>
        <authorList>
            <person name="Kim S.-G."/>
            <person name="Lee Y.-J."/>
        </authorList>
    </citation>
    <scope>NUCLEOTIDE SEQUENCE [LARGE SCALE GENOMIC DNA]</scope>
    <source>
        <strain evidence="2 3">YelD216</strain>
    </source>
</reference>
<keyword evidence="3" id="KW-1185">Reference proteome</keyword>
<sequence length="176" mass="20034">MRKKKVFWSIWSIFTVSVILFFYALGELEQMDFGKSVILTAIPLVAAIPSIAGLKAAMIDRLKVFSNKFQWLKPLALIIGGISLAVFLYGFLCKSCFWAMDQYLIPAGISLLWSGALYWFLVAFPDVPDKPSPDERFFSKLSVRFKRFVYLLFALTGLVLTMAIVVFTVRGLRIWL</sequence>
<evidence type="ECO:0000313" key="3">
    <source>
        <dbReference type="Proteomes" id="UP000068447"/>
    </source>
</evidence>
<feature type="transmembrane region" description="Helical" evidence="1">
    <location>
        <begin position="37"/>
        <end position="59"/>
    </location>
</feature>
<protein>
    <submittedName>
        <fullName evidence="2">Uncharacterized protein</fullName>
    </submittedName>
</protein>
<dbReference type="Proteomes" id="UP000068447">
    <property type="component" value="Chromosome"/>
</dbReference>
<proteinExistence type="predicted"/>
<accession>A0A0U3ABJ7</accession>
<dbReference type="KEGG" id="lal:AT746_09015"/>
<dbReference type="EMBL" id="CP013650">
    <property type="protein sequence ID" value="ALS98382.1"/>
    <property type="molecule type" value="Genomic_DNA"/>
</dbReference>
<gene>
    <name evidence="2" type="ORF">AT746_09015</name>
</gene>
<dbReference type="RefSeq" id="WP_062479440.1">
    <property type="nucleotide sequence ID" value="NZ_CP013650.1"/>
</dbReference>
<evidence type="ECO:0000256" key="1">
    <source>
        <dbReference type="SAM" id="Phobius"/>
    </source>
</evidence>
<feature type="transmembrane region" description="Helical" evidence="1">
    <location>
        <begin position="71"/>
        <end position="92"/>
    </location>
</feature>
<feature type="transmembrane region" description="Helical" evidence="1">
    <location>
        <begin position="148"/>
        <end position="169"/>
    </location>
</feature>
<evidence type="ECO:0000313" key="2">
    <source>
        <dbReference type="EMBL" id="ALS98382.1"/>
    </source>
</evidence>
<keyword evidence="1" id="KW-0812">Transmembrane</keyword>
<feature type="transmembrane region" description="Helical" evidence="1">
    <location>
        <begin position="7"/>
        <end position="25"/>
    </location>
</feature>
<dbReference type="OrthoDB" id="6228411at2"/>
<name>A0A0U3ABJ7_9ALTE</name>